<name>A0A679B989_ORYSI</name>
<sequence length="65" mass="7001">MWRVATGQQLILGARRRPRSDGDVAHDSTTVCRKKGGLMARDRQPPGDSEATAAAWCVGNSTYVA</sequence>
<protein>
    <submittedName>
        <fullName evidence="1">Uncharacterized protein</fullName>
    </submittedName>
</protein>
<dbReference type="EMBL" id="AP011481">
    <property type="protein sequence ID" value="BBD82397.1"/>
    <property type="molecule type" value="Genomic_DNA"/>
</dbReference>
<accession>A0A679B989</accession>
<reference evidence="2" key="2">
    <citation type="submission" date="2009-05" db="EMBL/GenBank/DDBJ databases">
        <title>Oryza sativa Indica Group genomic DNA, chromosome 11, BAC clone:K0367D03, cultivar:Kasalath.</title>
        <authorList>
            <person name="Matsumoto T."/>
            <person name="Wu J."/>
            <person name="Kanamori H."/>
        </authorList>
    </citation>
    <scope>NUCLEOTIDE SEQUENCE</scope>
</reference>
<proteinExistence type="predicted"/>
<organism evidence="1">
    <name type="scientific">Oryza sativa subsp. indica</name>
    <name type="common">Rice</name>
    <dbReference type="NCBI Taxonomy" id="39946"/>
    <lineage>
        <taxon>Eukaryota</taxon>
        <taxon>Viridiplantae</taxon>
        <taxon>Streptophyta</taxon>
        <taxon>Embryophyta</taxon>
        <taxon>Tracheophyta</taxon>
        <taxon>Spermatophyta</taxon>
        <taxon>Magnoliopsida</taxon>
        <taxon>Liliopsida</taxon>
        <taxon>Poales</taxon>
        <taxon>Poaceae</taxon>
        <taxon>BOP clade</taxon>
        <taxon>Oryzoideae</taxon>
        <taxon>Oryzeae</taxon>
        <taxon>Oryzinae</taxon>
        <taxon>Oryza</taxon>
        <taxon>Oryza sativa</taxon>
    </lineage>
</organism>
<evidence type="ECO:0000313" key="1">
    <source>
        <dbReference type="EMBL" id="BBD82397.1"/>
    </source>
</evidence>
<gene>
    <name evidence="1" type="primary">K0123C06.33</name>
    <name evidence="2" type="synonym">K0367D03.10</name>
</gene>
<dbReference type="AlphaFoldDB" id="A0A679B989"/>
<evidence type="ECO:0000313" key="2">
    <source>
        <dbReference type="EMBL" id="BBD82410.1"/>
    </source>
</evidence>
<dbReference type="EMBL" id="AP011482">
    <property type="protein sequence ID" value="BBD82410.1"/>
    <property type="molecule type" value="Genomic_DNA"/>
</dbReference>
<reference evidence="1" key="1">
    <citation type="submission" date="2009-05" db="EMBL/GenBank/DDBJ databases">
        <title>Oryza sativa Indica Group genomic DNA, chromosome 11, BAC clone:K0123C06, cultivar:Kasalath.</title>
        <authorList>
            <person name="Matsumoto T."/>
            <person name="Wu J."/>
            <person name="Kanamori H."/>
        </authorList>
    </citation>
    <scope>NUCLEOTIDE SEQUENCE</scope>
</reference>